<keyword evidence="5 6" id="KW-0472">Membrane</keyword>
<dbReference type="RefSeq" id="WP_055267578.1">
    <property type="nucleotide sequence ID" value="NZ_CABIXQ010000022.1"/>
</dbReference>
<accession>A0A174JP70</accession>
<feature type="transmembrane region" description="Helical" evidence="6">
    <location>
        <begin position="111"/>
        <end position="132"/>
    </location>
</feature>
<feature type="transmembrane region" description="Helical" evidence="6">
    <location>
        <begin position="58"/>
        <end position="74"/>
    </location>
</feature>
<evidence type="ECO:0000313" key="8">
    <source>
        <dbReference type="Proteomes" id="UP000095594"/>
    </source>
</evidence>
<keyword evidence="3 6" id="KW-0812">Transmembrane</keyword>
<feature type="transmembrane region" description="Helical" evidence="6">
    <location>
        <begin position="80"/>
        <end position="99"/>
    </location>
</feature>
<comment type="subcellular location">
    <subcellularLocation>
        <location evidence="1">Cell membrane</location>
        <topology evidence="1">Multi-pass membrane protein</topology>
    </subcellularLocation>
</comment>
<organism evidence="7 8">
    <name type="scientific">Clostridium disporicum</name>
    <dbReference type="NCBI Taxonomy" id="84024"/>
    <lineage>
        <taxon>Bacteria</taxon>
        <taxon>Bacillati</taxon>
        <taxon>Bacillota</taxon>
        <taxon>Clostridia</taxon>
        <taxon>Eubacteriales</taxon>
        <taxon>Clostridiaceae</taxon>
        <taxon>Clostridium</taxon>
    </lineage>
</organism>
<evidence type="ECO:0000256" key="2">
    <source>
        <dbReference type="ARBA" id="ARBA00022475"/>
    </source>
</evidence>
<feature type="transmembrane region" description="Helical" evidence="6">
    <location>
        <begin position="319"/>
        <end position="337"/>
    </location>
</feature>
<protein>
    <submittedName>
        <fullName evidence="7">Beta-methylgalactoside transporter inner membrane protein</fullName>
    </submittedName>
</protein>
<dbReference type="OrthoDB" id="9813906at2"/>
<name>A0A174JP70_9CLOT</name>
<reference evidence="7 8" key="1">
    <citation type="submission" date="2015-09" db="EMBL/GenBank/DDBJ databases">
        <authorList>
            <consortium name="Pathogen Informatics"/>
        </authorList>
    </citation>
    <scope>NUCLEOTIDE SEQUENCE [LARGE SCALE GENOMIC DNA]</scope>
    <source>
        <strain evidence="7 8">2789STDY5834856</strain>
    </source>
</reference>
<keyword evidence="4 6" id="KW-1133">Transmembrane helix</keyword>
<dbReference type="GO" id="GO:0005886">
    <property type="term" value="C:plasma membrane"/>
    <property type="evidence" value="ECO:0007669"/>
    <property type="project" value="UniProtKB-SubCell"/>
</dbReference>
<dbReference type="Pfam" id="PF02653">
    <property type="entry name" value="BPD_transp_2"/>
    <property type="match status" value="1"/>
</dbReference>
<dbReference type="AlphaFoldDB" id="A0A174JP70"/>
<sequence length="344" mass="37089">MEKIKEQNKTKKLNLEDFLLNYALYIVLFIMIVVFIIKEPTFLSINNFTKILSQASTRGILALGVAGLIVLQGTDLSAGRILGLTAIVSASLLQSTSYASRMYPNLPMLPLILPLIAAVIIGGIFGAINGFGVAKLKVHAFIITLGTQLIAYGISCLYIDRPPLGAQPIANLDERYTELVNGYFKIGTIKLPYLIFYLAIAAIVMWFIWNKTKLGKNMFAIGGNPEAAAVSGVNIVKNIMFIFIISGVLYGIAGFLEAARAGSTSTMTGFNYELDAISACVVGGVSFSGGVGTIPGVLIGAILLQVINYGLNFVGVNAYWQYIIRGLIIIIAVSLDVRKYLAKK</sequence>
<gene>
    <name evidence="7" type="primary">mglC</name>
    <name evidence="7" type="ORF">ERS852471_02756</name>
</gene>
<feature type="transmembrane region" description="Helical" evidence="6">
    <location>
        <begin position="280"/>
        <end position="307"/>
    </location>
</feature>
<proteinExistence type="predicted"/>
<evidence type="ECO:0000256" key="6">
    <source>
        <dbReference type="SAM" id="Phobius"/>
    </source>
</evidence>
<dbReference type="EMBL" id="CYZX01000022">
    <property type="protein sequence ID" value="CUO98965.1"/>
    <property type="molecule type" value="Genomic_DNA"/>
</dbReference>
<feature type="transmembrane region" description="Helical" evidence="6">
    <location>
        <begin position="18"/>
        <end position="37"/>
    </location>
</feature>
<dbReference type="PANTHER" id="PTHR32196:SF18">
    <property type="entry name" value="GALACTOSE_METHYL GALACTOSIDE IMPORT PERMEASE PROTEIN MGLC"/>
    <property type="match status" value="1"/>
</dbReference>
<evidence type="ECO:0000313" key="7">
    <source>
        <dbReference type="EMBL" id="CUO98965.1"/>
    </source>
</evidence>
<dbReference type="GO" id="GO:0022857">
    <property type="term" value="F:transmembrane transporter activity"/>
    <property type="evidence" value="ECO:0007669"/>
    <property type="project" value="InterPro"/>
</dbReference>
<evidence type="ECO:0000256" key="3">
    <source>
        <dbReference type="ARBA" id="ARBA00022692"/>
    </source>
</evidence>
<dbReference type="InterPro" id="IPR001851">
    <property type="entry name" value="ABC_transp_permease"/>
</dbReference>
<evidence type="ECO:0000256" key="5">
    <source>
        <dbReference type="ARBA" id="ARBA00023136"/>
    </source>
</evidence>
<dbReference type="NCBIfam" id="NF007014">
    <property type="entry name" value="PRK09478.1"/>
    <property type="match status" value="1"/>
</dbReference>
<dbReference type="PANTHER" id="PTHR32196">
    <property type="entry name" value="ABC TRANSPORTER PERMEASE PROTEIN YPHD-RELATED-RELATED"/>
    <property type="match status" value="1"/>
</dbReference>
<dbReference type="Proteomes" id="UP000095594">
    <property type="component" value="Unassembled WGS sequence"/>
</dbReference>
<dbReference type="CDD" id="cd06579">
    <property type="entry name" value="TM_PBP1_transp_AraH_like"/>
    <property type="match status" value="1"/>
</dbReference>
<feature type="transmembrane region" description="Helical" evidence="6">
    <location>
        <begin position="239"/>
        <end position="259"/>
    </location>
</feature>
<evidence type="ECO:0000256" key="4">
    <source>
        <dbReference type="ARBA" id="ARBA00022989"/>
    </source>
</evidence>
<feature type="transmembrane region" description="Helical" evidence="6">
    <location>
        <begin position="191"/>
        <end position="209"/>
    </location>
</feature>
<keyword evidence="2" id="KW-1003">Cell membrane</keyword>
<evidence type="ECO:0000256" key="1">
    <source>
        <dbReference type="ARBA" id="ARBA00004651"/>
    </source>
</evidence>